<dbReference type="GO" id="GO:0016887">
    <property type="term" value="F:ATP hydrolysis activity"/>
    <property type="evidence" value="ECO:0007669"/>
    <property type="project" value="InterPro"/>
</dbReference>
<gene>
    <name evidence="4" type="ORF">KFL_002000150</name>
</gene>
<protein>
    <recommendedName>
        <fullName evidence="3">ABC transporter domain-containing protein</fullName>
    </recommendedName>
</protein>
<keyword evidence="5" id="KW-1185">Reference proteome</keyword>
<dbReference type="Pfam" id="PF00005">
    <property type="entry name" value="ABC_tran"/>
    <property type="match status" value="1"/>
</dbReference>
<feature type="transmembrane region" description="Helical" evidence="2">
    <location>
        <begin position="608"/>
        <end position="626"/>
    </location>
</feature>
<proteinExistence type="predicted"/>
<dbReference type="PANTHER" id="PTHR14241:SF32">
    <property type="entry name" value="VWFA DOMAIN-CONTAINING PROTEIN-RELATED"/>
    <property type="match status" value="1"/>
</dbReference>
<feature type="compositionally biased region" description="Basic and acidic residues" evidence="1">
    <location>
        <begin position="167"/>
        <end position="179"/>
    </location>
</feature>
<evidence type="ECO:0000313" key="5">
    <source>
        <dbReference type="Proteomes" id="UP000054558"/>
    </source>
</evidence>
<feature type="region of interest" description="Disordered" evidence="1">
    <location>
        <begin position="107"/>
        <end position="226"/>
    </location>
</feature>
<evidence type="ECO:0000256" key="1">
    <source>
        <dbReference type="SAM" id="MobiDB-lite"/>
    </source>
</evidence>
<feature type="transmembrane region" description="Helical" evidence="2">
    <location>
        <begin position="633"/>
        <end position="654"/>
    </location>
</feature>
<dbReference type="Proteomes" id="UP000054558">
    <property type="component" value="Unassembled WGS sequence"/>
</dbReference>
<evidence type="ECO:0000259" key="3">
    <source>
        <dbReference type="Pfam" id="PF00005"/>
    </source>
</evidence>
<sequence length="656" mass="71665">MEGVTTFGSLRGQSLRRRRLPDRGEGLFSFKPRFKSSACESLPELAVAPKNKSKDRNIVKGAEGGAFVAGRICFLWKVLSWNSVKRPQQLQAMGGGEESIVLKGAADESQLASSWHHVEDDTQSEAQPQESDVTTAGKGDAETQPDRMTSPLTSPDAEVVPPNTPENQKRTKEEKKARAETNNGAAETARARREKFRLWAFEQTQAKRNKKQPKTQPEPVAAPLTPDVEVVTSREFWDLSKESGDRSENAVEGVRKTDPFPEEDASVPTQALRQKAMRDFEAEEDAEAIREALAACVESAGAEAASHNAAAILALEKSKARLAKKAADLASLRAEIQAYAPGAKLLPAGDKTKEDYVIPQKTVLLLVGDMGAGKSTLVNNIHRAVHDTRTDLDIAATASSSTGSHSLLLQEYSITPRLLVFDTRGLSVGNTGENVGLLKEWVQHGVADSQAVIRSSDGQESREAIQDRVRRHQRAFRRRRVNFAIYVVNAAAVHSAAQRVGEERRVEAQRMRSIYSALHQFKDYSPIVVMTHGDQLSPGDRDRARLLIAETLGVDAGDSVFDIASFTGREQEDDELDPITDAALLSMLQQALKLADRSLPPIDETRSVALSVLATLSVLVGLYIAHTAKGLDFVEFIVVSLMALLLGPGIHAYFRL</sequence>
<dbReference type="Gene3D" id="3.40.50.300">
    <property type="entry name" value="P-loop containing nucleotide triphosphate hydrolases"/>
    <property type="match status" value="1"/>
</dbReference>
<dbReference type="AlphaFoldDB" id="A0A1Y1I5I5"/>
<accession>A0A1Y1I5I5</accession>
<dbReference type="InterPro" id="IPR003439">
    <property type="entry name" value="ABC_transporter-like_ATP-bd"/>
</dbReference>
<reference evidence="4 5" key="1">
    <citation type="journal article" date="2014" name="Nat. Commun.">
        <title>Klebsormidium flaccidum genome reveals primary factors for plant terrestrial adaptation.</title>
        <authorList>
            <person name="Hori K."/>
            <person name="Maruyama F."/>
            <person name="Fujisawa T."/>
            <person name="Togashi T."/>
            <person name="Yamamoto N."/>
            <person name="Seo M."/>
            <person name="Sato S."/>
            <person name="Yamada T."/>
            <person name="Mori H."/>
            <person name="Tajima N."/>
            <person name="Moriyama T."/>
            <person name="Ikeuchi M."/>
            <person name="Watanabe M."/>
            <person name="Wada H."/>
            <person name="Kobayashi K."/>
            <person name="Saito M."/>
            <person name="Masuda T."/>
            <person name="Sasaki-Sekimoto Y."/>
            <person name="Mashiguchi K."/>
            <person name="Awai K."/>
            <person name="Shimojima M."/>
            <person name="Masuda S."/>
            <person name="Iwai M."/>
            <person name="Nobusawa T."/>
            <person name="Narise T."/>
            <person name="Kondo S."/>
            <person name="Saito H."/>
            <person name="Sato R."/>
            <person name="Murakawa M."/>
            <person name="Ihara Y."/>
            <person name="Oshima-Yamada Y."/>
            <person name="Ohtaka K."/>
            <person name="Satoh M."/>
            <person name="Sonobe K."/>
            <person name="Ishii M."/>
            <person name="Ohtani R."/>
            <person name="Kanamori-Sato M."/>
            <person name="Honoki R."/>
            <person name="Miyazaki D."/>
            <person name="Mochizuki H."/>
            <person name="Umetsu J."/>
            <person name="Higashi K."/>
            <person name="Shibata D."/>
            <person name="Kamiya Y."/>
            <person name="Sato N."/>
            <person name="Nakamura Y."/>
            <person name="Tabata S."/>
            <person name="Ida S."/>
            <person name="Kurokawa K."/>
            <person name="Ohta H."/>
        </authorList>
    </citation>
    <scope>NUCLEOTIDE SEQUENCE [LARGE SCALE GENOMIC DNA]</scope>
    <source>
        <strain evidence="4 5">NIES-2285</strain>
    </source>
</reference>
<evidence type="ECO:0000313" key="4">
    <source>
        <dbReference type="EMBL" id="GAQ84679.1"/>
    </source>
</evidence>
<keyword evidence="2" id="KW-1133">Transmembrane helix</keyword>
<name>A0A1Y1I5I5_KLENI</name>
<dbReference type="InterPro" id="IPR027417">
    <property type="entry name" value="P-loop_NTPase"/>
</dbReference>
<dbReference type="PANTHER" id="PTHR14241">
    <property type="entry name" value="INTERFERON-INDUCED PROTEIN 44"/>
    <property type="match status" value="1"/>
</dbReference>
<keyword evidence="2" id="KW-0812">Transmembrane</keyword>
<feature type="compositionally biased region" description="Polar residues" evidence="1">
    <location>
        <begin position="124"/>
        <end position="134"/>
    </location>
</feature>
<keyword evidence="2" id="KW-0472">Membrane</keyword>
<dbReference type="OrthoDB" id="25620at2759"/>
<evidence type="ECO:0000256" key="2">
    <source>
        <dbReference type="SAM" id="Phobius"/>
    </source>
</evidence>
<dbReference type="EMBL" id="DF237149">
    <property type="protein sequence ID" value="GAQ84679.1"/>
    <property type="molecule type" value="Genomic_DNA"/>
</dbReference>
<organism evidence="4 5">
    <name type="scientific">Klebsormidium nitens</name>
    <name type="common">Green alga</name>
    <name type="synonym">Ulothrix nitens</name>
    <dbReference type="NCBI Taxonomy" id="105231"/>
    <lineage>
        <taxon>Eukaryota</taxon>
        <taxon>Viridiplantae</taxon>
        <taxon>Streptophyta</taxon>
        <taxon>Klebsormidiophyceae</taxon>
        <taxon>Klebsormidiales</taxon>
        <taxon>Klebsormidiaceae</taxon>
        <taxon>Klebsormidium</taxon>
    </lineage>
</organism>
<dbReference type="GO" id="GO:0005524">
    <property type="term" value="F:ATP binding"/>
    <property type="evidence" value="ECO:0007669"/>
    <property type="project" value="InterPro"/>
</dbReference>
<dbReference type="SUPFAM" id="SSF52540">
    <property type="entry name" value="P-loop containing nucleoside triphosphate hydrolases"/>
    <property type="match status" value="1"/>
</dbReference>
<feature type="domain" description="ABC transporter" evidence="3">
    <location>
        <begin position="358"/>
        <end position="473"/>
    </location>
</feature>
<feature type="compositionally biased region" description="Basic and acidic residues" evidence="1">
    <location>
        <begin position="239"/>
        <end position="259"/>
    </location>
</feature>
<feature type="region of interest" description="Disordered" evidence="1">
    <location>
        <begin position="239"/>
        <end position="269"/>
    </location>
</feature>